<protein>
    <submittedName>
        <fullName evidence="1">Uncharacterized protein</fullName>
    </submittedName>
</protein>
<proteinExistence type="predicted"/>
<gene>
    <name evidence="1" type="ORF">EVAR_49933_1</name>
</gene>
<dbReference type="AlphaFoldDB" id="A0A4C1XTV5"/>
<dbReference type="EMBL" id="BGZK01000973">
    <property type="protein sequence ID" value="GBP66958.1"/>
    <property type="molecule type" value="Genomic_DNA"/>
</dbReference>
<keyword evidence="2" id="KW-1185">Reference proteome</keyword>
<name>A0A4C1XTV5_EUMVA</name>
<evidence type="ECO:0000313" key="1">
    <source>
        <dbReference type="EMBL" id="GBP66958.1"/>
    </source>
</evidence>
<organism evidence="1 2">
    <name type="scientific">Eumeta variegata</name>
    <name type="common">Bagworm moth</name>
    <name type="synonym">Eumeta japonica</name>
    <dbReference type="NCBI Taxonomy" id="151549"/>
    <lineage>
        <taxon>Eukaryota</taxon>
        <taxon>Metazoa</taxon>
        <taxon>Ecdysozoa</taxon>
        <taxon>Arthropoda</taxon>
        <taxon>Hexapoda</taxon>
        <taxon>Insecta</taxon>
        <taxon>Pterygota</taxon>
        <taxon>Neoptera</taxon>
        <taxon>Endopterygota</taxon>
        <taxon>Lepidoptera</taxon>
        <taxon>Glossata</taxon>
        <taxon>Ditrysia</taxon>
        <taxon>Tineoidea</taxon>
        <taxon>Psychidae</taxon>
        <taxon>Oiketicinae</taxon>
        <taxon>Eumeta</taxon>
    </lineage>
</organism>
<dbReference type="Proteomes" id="UP000299102">
    <property type="component" value="Unassembled WGS sequence"/>
</dbReference>
<comment type="caution">
    <text evidence="1">The sequence shown here is derived from an EMBL/GenBank/DDBJ whole genome shotgun (WGS) entry which is preliminary data.</text>
</comment>
<reference evidence="1 2" key="1">
    <citation type="journal article" date="2019" name="Commun. Biol.">
        <title>The bagworm genome reveals a unique fibroin gene that provides high tensile strength.</title>
        <authorList>
            <person name="Kono N."/>
            <person name="Nakamura H."/>
            <person name="Ohtoshi R."/>
            <person name="Tomita M."/>
            <person name="Numata K."/>
            <person name="Arakawa K."/>
        </authorList>
    </citation>
    <scope>NUCLEOTIDE SEQUENCE [LARGE SCALE GENOMIC DNA]</scope>
</reference>
<accession>A0A4C1XTV5</accession>
<sequence length="79" mass="8708">MMASWRDNGSVTPVAGQLTDGVNEFLNRGHGLEDVAASGGGGSAQCRNWRLLRAWLAHSRNSISCRRRAVNVRFAFMYP</sequence>
<evidence type="ECO:0000313" key="2">
    <source>
        <dbReference type="Proteomes" id="UP000299102"/>
    </source>
</evidence>